<accession>A0ACC1SSA4</accession>
<keyword evidence="2" id="KW-1185">Reference proteome</keyword>
<dbReference type="EMBL" id="JANHOG010001067">
    <property type="protein sequence ID" value="KAJ3545109.1"/>
    <property type="molecule type" value="Genomic_DNA"/>
</dbReference>
<dbReference type="Proteomes" id="UP001148662">
    <property type="component" value="Unassembled WGS sequence"/>
</dbReference>
<protein>
    <submittedName>
        <fullName evidence="1">Uncharacterized protein</fullName>
    </submittedName>
</protein>
<comment type="caution">
    <text evidence="1">The sequence shown here is derived from an EMBL/GenBank/DDBJ whole genome shotgun (WGS) entry which is preliminary data.</text>
</comment>
<sequence length="795" mass="87471">MLQESNSAASVVVPWTVDCTVPQKRRLSHPEEGCLCKRRLICNSPPEMVTRSASAGDETDSCSEVSGAQQDDLDSDGYEMLEIDQTYCGIHGSVRIITFKSVASLELKFSSKQSPSLIAAGLEKCEVSSGKATSQLRELDILVADACPQTGVEEAPAVLTREEHVSHDLVSEDVLPFMRTEEPSEGAFDDSPNNGDDTKSSIDRVCNGIRRIHLNGEVCSSNMLPARPLGPRFTVKQREQAFLLDKALLSHATSSAPRESPTGHLMASDIPNNSPSTTWGGKHDYSRTIQLQSGTPAHSAPRPLNATIHYRDLPTYAPVRHPDVYGNTVLVSQGNITMDVIRNSSGDPPPIPFTTRPAPRSTVTTSNRSHTLSPPSISSSTWPPPGPSSVELGSLSGPLSPSIVPQAATCTLTRSSECSTSNFNGAGLPCVSDHPPRNGHDQGEGYLADDETEDNRVIQLEQHSTSTQLKNAINKQVRNSLLHLLGLHAGGTPVPPPSEGEIREFMEGRGAGPSISCFRLDYNSPKSRYNEEAFYQFGEFFSALVATHTFPDIQLQYYMTPSYFANIASSKLRLLKDRYRAISPPGTNSPETAEAKVARVSMRYLEERQVQRRAGRRIGLLKHRRKIVREFPEESPWLALIDRLLDLLGPAGMSSDETDDTSTPRQKRLRRVRRPWVNPVITKAFKQLDACYSRIKCTGQPIPGNTFRERLYDHHNISAGKPKPGLPRNVYDPEYLNALPLYRLQSLDPAAEIDLSLLGNEFRITRDCDRNSPLLTGLRRLLTVSCTFSGATKVK</sequence>
<reference evidence="1" key="1">
    <citation type="submission" date="2022-07" db="EMBL/GenBank/DDBJ databases">
        <title>Genome Sequence of Phlebia brevispora.</title>
        <authorList>
            <person name="Buettner E."/>
        </authorList>
    </citation>
    <scope>NUCLEOTIDE SEQUENCE</scope>
    <source>
        <strain evidence="1">MPL23</strain>
    </source>
</reference>
<proteinExistence type="predicted"/>
<organism evidence="1 2">
    <name type="scientific">Phlebia brevispora</name>
    <dbReference type="NCBI Taxonomy" id="194682"/>
    <lineage>
        <taxon>Eukaryota</taxon>
        <taxon>Fungi</taxon>
        <taxon>Dikarya</taxon>
        <taxon>Basidiomycota</taxon>
        <taxon>Agaricomycotina</taxon>
        <taxon>Agaricomycetes</taxon>
        <taxon>Polyporales</taxon>
        <taxon>Meruliaceae</taxon>
        <taxon>Phlebia</taxon>
    </lineage>
</organism>
<evidence type="ECO:0000313" key="1">
    <source>
        <dbReference type="EMBL" id="KAJ3545109.1"/>
    </source>
</evidence>
<name>A0ACC1SSA4_9APHY</name>
<gene>
    <name evidence="1" type="ORF">NM688_g5662</name>
</gene>
<evidence type="ECO:0000313" key="2">
    <source>
        <dbReference type="Proteomes" id="UP001148662"/>
    </source>
</evidence>